<reference evidence="1 2" key="1">
    <citation type="submission" date="2024-03" db="EMBL/GenBank/DDBJ databases">
        <title>Aureococcus anophagefferens CCMP1851 and Kratosvirus quantuckense: Draft genome of a second virus-susceptible host strain in the model system.</title>
        <authorList>
            <person name="Chase E."/>
            <person name="Truchon A.R."/>
            <person name="Schepens W."/>
            <person name="Wilhelm S.W."/>
        </authorList>
    </citation>
    <scope>NUCLEOTIDE SEQUENCE [LARGE SCALE GENOMIC DNA]</scope>
    <source>
        <strain evidence="1 2">CCMP1851</strain>
    </source>
</reference>
<dbReference type="GO" id="GO:0016192">
    <property type="term" value="P:vesicle-mediated transport"/>
    <property type="evidence" value="ECO:0007669"/>
    <property type="project" value="UniProtKB-KW"/>
</dbReference>
<dbReference type="GO" id="GO:0046872">
    <property type="term" value="F:metal ion binding"/>
    <property type="evidence" value="ECO:0007669"/>
    <property type="project" value="UniProtKB-KW"/>
</dbReference>
<evidence type="ECO:0000313" key="2">
    <source>
        <dbReference type="Proteomes" id="UP001363151"/>
    </source>
</evidence>
<dbReference type="SUPFAM" id="SSF52540">
    <property type="entry name" value="P-loop containing nucleoside triphosphate hydrolases"/>
    <property type="match status" value="1"/>
</dbReference>
<accession>A0ABR1FSP5</accession>
<organism evidence="1 2">
    <name type="scientific">Aureococcus anophagefferens</name>
    <name type="common">Harmful bloom alga</name>
    <dbReference type="NCBI Taxonomy" id="44056"/>
    <lineage>
        <taxon>Eukaryota</taxon>
        <taxon>Sar</taxon>
        <taxon>Stramenopiles</taxon>
        <taxon>Ochrophyta</taxon>
        <taxon>Pelagophyceae</taxon>
        <taxon>Pelagomonadales</taxon>
        <taxon>Pelagomonadaceae</taxon>
        <taxon>Aureococcus</taxon>
    </lineage>
</organism>
<evidence type="ECO:0000313" key="1">
    <source>
        <dbReference type="EMBL" id="KAK7237404.1"/>
    </source>
</evidence>
<dbReference type="PRINTS" id="PR00328">
    <property type="entry name" value="SAR1GTPBP"/>
</dbReference>
<dbReference type="Proteomes" id="UP001363151">
    <property type="component" value="Unassembled WGS sequence"/>
</dbReference>
<dbReference type="KEGG" id="aaf:AURANDRAFT_58841"/>
<dbReference type="SMART" id="SM00177">
    <property type="entry name" value="ARF"/>
    <property type="match status" value="1"/>
</dbReference>
<dbReference type="PANTHER" id="PTHR45697">
    <property type="entry name" value="ADP-RIBOSYLATION FACTOR-LIKE PROTEIN 2-RELATED"/>
    <property type="match status" value="1"/>
</dbReference>
<dbReference type="InterPro" id="IPR006689">
    <property type="entry name" value="Small_GTPase_ARF/SAR"/>
</dbReference>
<dbReference type="InterPro" id="IPR044612">
    <property type="entry name" value="ARL2/3"/>
</dbReference>
<name>A0ABR1FSP5_AURAN</name>
<keyword evidence="2" id="KW-1185">Reference proteome</keyword>
<protein>
    <submittedName>
        <fullName evidence="1">ADP ribosylation factor like GTPase</fullName>
    </submittedName>
</protein>
<sequence>MGFLTIVRKLRQKEKEMKILIIGLDNAGKTTIVKKFNNEPTDTVEPTLGFDIKTLEHRGFNLNFWDVGGQQTIRAYWRNYFEVTDGLIWVVDSADKWRLDTCRDELAALLDLPNALSPEEISEHLNLGSAQYANRHWEIQSCSARTGDGLVKGIDWMVDDVASRIMLR</sequence>
<dbReference type="InterPro" id="IPR005225">
    <property type="entry name" value="Small_GTP-bd"/>
</dbReference>
<dbReference type="PROSITE" id="PS51417">
    <property type="entry name" value="ARF"/>
    <property type="match status" value="1"/>
</dbReference>
<dbReference type="Gene3D" id="3.40.50.300">
    <property type="entry name" value="P-loop containing nucleotide triphosphate hydrolases"/>
    <property type="match status" value="1"/>
</dbReference>
<dbReference type="GO" id="GO:0005794">
    <property type="term" value="C:Golgi apparatus"/>
    <property type="evidence" value="ECO:0007669"/>
    <property type="project" value="UniProtKB-SubCell"/>
</dbReference>
<dbReference type="NCBIfam" id="TIGR00231">
    <property type="entry name" value="small_GTP"/>
    <property type="match status" value="1"/>
</dbReference>
<dbReference type="SMART" id="SM00178">
    <property type="entry name" value="SAR"/>
    <property type="match status" value="1"/>
</dbReference>
<dbReference type="Pfam" id="PF00025">
    <property type="entry name" value="Arf"/>
    <property type="match status" value="2"/>
</dbReference>
<dbReference type="EMBL" id="JBBJCI010000251">
    <property type="protein sequence ID" value="KAK7237404.1"/>
    <property type="molecule type" value="Genomic_DNA"/>
</dbReference>
<dbReference type="GO" id="GO:0005525">
    <property type="term" value="F:GTP binding"/>
    <property type="evidence" value="ECO:0007669"/>
    <property type="project" value="UniProtKB-KW"/>
</dbReference>
<comment type="caution">
    <text evidence="1">The sequence shown here is derived from an EMBL/GenBank/DDBJ whole genome shotgun (WGS) entry which is preliminary data.</text>
</comment>
<proteinExistence type="predicted"/>
<gene>
    <name evidence="1" type="primary">ARL2</name>
    <name evidence="1" type="ORF">SO694_00095086</name>
</gene>
<dbReference type="GO" id="GO:0003924">
    <property type="term" value="F:GTPase activity"/>
    <property type="evidence" value="ECO:0007669"/>
    <property type="project" value="InterPro"/>
</dbReference>
<dbReference type="InterPro" id="IPR027417">
    <property type="entry name" value="P-loop_NTPase"/>
</dbReference>
<dbReference type="GO" id="GO:0015031">
    <property type="term" value="P:protein transport"/>
    <property type="evidence" value="ECO:0007669"/>
    <property type="project" value="UniProtKB-KW"/>
</dbReference>